<dbReference type="InterPro" id="IPR005532">
    <property type="entry name" value="SUMF_dom"/>
</dbReference>
<evidence type="ECO:0000259" key="4">
    <source>
        <dbReference type="Pfam" id="PF03781"/>
    </source>
</evidence>
<comment type="caution">
    <text evidence="6">The sequence shown here is derived from an EMBL/GenBank/DDBJ whole genome shotgun (WGS) entry which is preliminary data.</text>
</comment>
<dbReference type="EMBL" id="JAATJH010000008">
    <property type="protein sequence ID" value="NJC28130.1"/>
    <property type="molecule type" value="Genomic_DNA"/>
</dbReference>
<evidence type="ECO:0000256" key="3">
    <source>
        <dbReference type="ARBA" id="ARBA00037882"/>
    </source>
</evidence>
<evidence type="ECO:0000259" key="5">
    <source>
        <dbReference type="Pfam" id="PF12867"/>
    </source>
</evidence>
<dbReference type="PANTHER" id="PTHR23150">
    <property type="entry name" value="SULFATASE MODIFYING FACTOR 1, 2"/>
    <property type="match status" value="1"/>
</dbReference>
<feature type="domain" description="DinB-like" evidence="5">
    <location>
        <begin position="15"/>
        <end position="148"/>
    </location>
</feature>
<keyword evidence="7" id="KW-1185">Reference proteome</keyword>
<dbReference type="Proteomes" id="UP000770785">
    <property type="component" value="Unassembled WGS sequence"/>
</dbReference>
<keyword evidence="2" id="KW-0408">Iron</keyword>
<dbReference type="InterPro" id="IPR024775">
    <property type="entry name" value="DinB-like"/>
</dbReference>
<name>A0ABX0XG58_9BACT</name>
<dbReference type="NCBIfam" id="TIGR03440">
    <property type="entry name" value="egtB_TIGR03440"/>
    <property type="match status" value="1"/>
</dbReference>
<organism evidence="6 7">
    <name type="scientific">Neolewinella antarctica</name>
    <dbReference type="NCBI Taxonomy" id="442734"/>
    <lineage>
        <taxon>Bacteria</taxon>
        <taxon>Pseudomonadati</taxon>
        <taxon>Bacteroidota</taxon>
        <taxon>Saprospiria</taxon>
        <taxon>Saprospirales</taxon>
        <taxon>Lewinellaceae</taxon>
        <taxon>Neolewinella</taxon>
    </lineage>
</organism>
<keyword evidence="1" id="KW-0560">Oxidoreductase</keyword>
<dbReference type="InterPro" id="IPR051043">
    <property type="entry name" value="Sulfatase_Mod_Factor_Kinase"/>
</dbReference>
<gene>
    <name evidence="6" type="ORF">GGR27_003649</name>
</gene>
<proteinExistence type="predicted"/>
<protein>
    <submittedName>
        <fullName evidence="6">Ergothioneine biosynthesis protein EgtB</fullName>
    </submittedName>
</protein>
<evidence type="ECO:0000256" key="2">
    <source>
        <dbReference type="ARBA" id="ARBA00023004"/>
    </source>
</evidence>
<evidence type="ECO:0000313" key="6">
    <source>
        <dbReference type="EMBL" id="NJC28130.1"/>
    </source>
</evidence>
<dbReference type="InterPro" id="IPR017806">
    <property type="entry name" value="EgtB"/>
</dbReference>
<dbReference type="Pfam" id="PF12867">
    <property type="entry name" value="DinB_2"/>
    <property type="match status" value="1"/>
</dbReference>
<dbReference type="Pfam" id="PF03781">
    <property type="entry name" value="FGE-sulfatase"/>
    <property type="match status" value="1"/>
</dbReference>
<evidence type="ECO:0000256" key="1">
    <source>
        <dbReference type="ARBA" id="ARBA00023002"/>
    </source>
</evidence>
<sequence>MTKRPTADYVLAEHFTFVRDQSLALCAPLEPEDYVVQPHPDVSPPKWHLGHSSWFFENFILAEFVEGYSRFDERLNWFFNSYYESQGPRITRSSRGNMTRPALSRVLEYRQHVDKKIARLLASTHQDLAEIESLVELGLNHEQQHQELLLTDIKYILGTNPYYPVYQKRKNTNAGAVPIAIGTGSAVLTGSTVTRQLPVPEGIYEIGHRGDDFHWDNERGAHRVLLEDFRIASRTVTNGEYLAFMEDGGYERFEFWQMEGIEWARNLDVKAPLYWVKKNESWCEYLLDGGLRGLRADLPVTHVSWYEADAYARWAGARLPTEFEWEVAQRMHGAPVSARQNWVERGSFHPEPARPIKSGQNDPTENFLGDTWEWTNSAYLPYPRYPRPAGALGEYNGKFMVNQMVLRGGSCATPQSHARPTYRNFFPTDKRWQFTGIRLAWDGLS</sequence>
<dbReference type="Gene3D" id="3.90.1580.10">
    <property type="entry name" value="paralog of FGE (formylglycine-generating enzyme)"/>
    <property type="match status" value="1"/>
</dbReference>
<reference evidence="6 7" key="1">
    <citation type="submission" date="2020-03" db="EMBL/GenBank/DDBJ databases">
        <title>Genomic Encyclopedia of Type Strains, Phase IV (KMG-IV): sequencing the most valuable type-strain genomes for metagenomic binning, comparative biology and taxonomic classification.</title>
        <authorList>
            <person name="Goeker M."/>
        </authorList>
    </citation>
    <scope>NUCLEOTIDE SEQUENCE [LARGE SCALE GENOMIC DNA]</scope>
    <source>
        <strain evidence="6 7">DSM 105096</strain>
    </source>
</reference>
<dbReference type="SUPFAM" id="SSF56436">
    <property type="entry name" value="C-type lectin-like"/>
    <property type="match status" value="1"/>
</dbReference>
<dbReference type="InterPro" id="IPR042095">
    <property type="entry name" value="SUMF_sf"/>
</dbReference>
<dbReference type="InterPro" id="IPR016187">
    <property type="entry name" value="CTDL_fold"/>
</dbReference>
<feature type="domain" description="Sulfatase-modifying factor enzyme-like" evidence="4">
    <location>
        <begin position="194"/>
        <end position="441"/>
    </location>
</feature>
<evidence type="ECO:0000313" key="7">
    <source>
        <dbReference type="Proteomes" id="UP000770785"/>
    </source>
</evidence>
<dbReference type="RefSeq" id="WP_168039851.1">
    <property type="nucleotide sequence ID" value="NZ_JAATJH010000008.1"/>
</dbReference>
<accession>A0ABX0XG58</accession>
<dbReference type="PANTHER" id="PTHR23150:SF36">
    <property type="entry name" value="HERCYNINE OXYGENASE"/>
    <property type="match status" value="1"/>
</dbReference>
<comment type="pathway">
    <text evidence="3">Amino-acid biosynthesis; ergothioneine biosynthesis.</text>
</comment>